<feature type="domain" description="HTH lysR-type" evidence="5">
    <location>
        <begin position="1"/>
        <end position="65"/>
    </location>
</feature>
<evidence type="ECO:0000259" key="5">
    <source>
        <dbReference type="PROSITE" id="PS50931"/>
    </source>
</evidence>
<keyword evidence="2" id="KW-0805">Transcription regulation</keyword>
<gene>
    <name evidence="6" type="ORF">CYFUS_007423</name>
</gene>
<dbReference type="AlphaFoldDB" id="A0A250JEM1"/>
<dbReference type="Gene3D" id="1.10.10.10">
    <property type="entry name" value="Winged helix-like DNA-binding domain superfamily/Winged helix DNA-binding domain"/>
    <property type="match status" value="1"/>
</dbReference>
<dbReference type="InterPro" id="IPR037402">
    <property type="entry name" value="YidZ_PBP2"/>
</dbReference>
<dbReference type="InterPro" id="IPR036390">
    <property type="entry name" value="WH_DNA-bd_sf"/>
</dbReference>
<evidence type="ECO:0000313" key="7">
    <source>
        <dbReference type="Proteomes" id="UP000217257"/>
    </source>
</evidence>
<evidence type="ECO:0000256" key="4">
    <source>
        <dbReference type="ARBA" id="ARBA00023163"/>
    </source>
</evidence>
<accession>A0A250JEM1</accession>
<keyword evidence="3" id="KW-0238">DNA-binding</keyword>
<sequence>MDIRRADLPLLISLDVLLEELNVTRAARRLNVSQPALSAQLGRLRELFKDPLLVPSEAGRGMTPTPRALELQPALHQALLDLQSAVVSRVEFNPQEAQRHFTIALNDNIFTTIGLAVARDVLGLGGPGIRLSFVAPVEENLTYRMERGEIDLYVGLSTKIPDALKSRRLLTDGFCFAQRKAHPRGEKAPTLEDYCQLSHVMVSQGGGFHSAVDDALARHGKARRVAITVPNYNQVALVLADTDCVATLPSKLLQRYASGLDLLPLPFAMQPFDLAMGWHARAQHDPAHQWLRERFVRAATHRV</sequence>
<comment type="similarity">
    <text evidence="1">Belongs to the LysR transcriptional regulatory family.</text>
</comment>
<evidence type="ECO:0000256" key="1">
    <source>
        <dbReference type="ARBA" id="ARBA00009437"/>
    </source>
</evidence>
<dbReference type="Gene3D" id="3.40.190.10">
    <property type="entry name" value="Periplasmic binding protein-like II"/>
    <property type="match status" value="2"/>
</dbReference>
<dbReference type="SUPFAM" id="SSF53850">
    <property type="entry name" value="Periplasmic binding protein-like II"/>
    <property type="match status" value="1"/>
</dbReference>
<evidence type="ECO:0000256" key="3">
    <source>
        <dbReference type="ARBA" id="ARBA00023125"/>
    </source>
</evidence>
<organism evidence="6 7">
    <name type="scientific">Cystobacter fuscus</name>
    <dbReference type="NCBI Taxonomy" id="43"/>
    <lineage>
        <taxon>Bacteria</taxon>
        <taxon>Pseudomonadati</taxon>
        <taxon>Myxococcota</taxon>
        <taxon>Myxococcia</taxon>
        <taxon>Myxococcales</taxon>
        <taxon>Cystobacterineae</taxon>
        <taxon>Archangiaceae</taxon>
        <taxon>Cystobacter</taxon>
    </lineage>
</organism>
<dbReference type="InterPro" id="IPR000847">
    <property type="entry name" value="LysR_HTH_N"/>
</dbReference>
<evidence type="ECO:0000256" key="2">
    <source>
        <dbReference type="ARBA" id="ARBA00023015"/>
    </source>
</evidence>
<proteinExistence type="inferred from homology"/>
<dbReference type="Proteomes" id="UP000217257">
    <property type="component" value="Chromosome"/>
</dbReference>
<dbReference type="SUPFAM" id="SSF46785">
    <property type="entry name" value="Winged helix' DNA-binding domain"/>
    <property type="match status" value="1"/>
</dbReference>
<dbReference type="PROSITE" id="PS50931">
    <property type="entry name" value="HTH_LYSR"/>
    <property type="match status" value="1"/>
</dbReference>
<evidence type="ECO:0000313" key="6">
    <source>
        <dbReference type="EMBL" id="ATB41947.1"/>
    </source>
</evidence>
<dbReference type="RefSeq" id="WP_095989576.1">
    <property type="nucleotide sequence ID" value="NZ_CP022098.1"/>
</dbReference>
<reference evidence="6 7" key="1">
    <citation type="submission" date="2017-06" db="EMBL/GenBank/DDBJ databases">
        <title>Sequencing and comparative analysis of myxobacterial genomes.</title>
        <authorList>
            <person name="Rupp O."/>
            <person name="Goesmann A."/>
            <person name="Sogaard-Andersen L."/>
        </authorList>
    </citation>
    <scope>NUCLEOTIDE SEQUENCE [LARGE SCALE GENOMIC DNA]</scope>
    <source>
        <strain evidence="6 7">DSM 52655</strain>
    </source>
</reference>
<dbReference type="GO" id="GO:0003700">
    <property type="term" value="F:DNA-binding transcription factor activity"/>
    <property type="evidence" value="ECO:0007669"/>
    <property type="project" value="InterPro"/>
</dbReference>
<dbReference type="InterPro" id="IPR050389">
    <property type="entry name" value="LysR-type_TF"/>
</dbReference>
<dbReference type="PANTHER" id="PTHR30118">
    <property type="entry name" value="HTH-TYPE TRANSCRIPTIONAL REGULATOR LEUO-RELATED"/>
    <property type="match status" value="1"/>
</dbReference>
<dbReference type="InterPro" id="IPR036388">
    <property type="entry name" value="WH-like_DNA-bd_sf"/>
</dbReference>
<name>A0A250JEM1_9BACT</name>
<dbReference type="PRINTS" id="PR00039">
    <property type="entry name" value="HTHLYSR"/>
</dbReference>
<dbReference type="Pfam" id="PF00126">
    <property type="entry name" value="HTH_1"/>
    <property type="match status" value="1"/>
</dbReference>
<dbReference type="KEGG" id="cfus:CYFUS_007423"/>
<dbReference type="EMBL" id="CP022098">
    <property type="protein sequence ID" value="ATB41947.1"/>
    <property type="molecule type" value="Genomic_DNA"/>
</dbReference>
<dbReference type="CDD" id="cd08417">
    <property type="entry name" value="PBP2_Nitroaromatics_like"/>
    <property type="match status" value="1"/>
</dbReference>
<keyword evidence="4" id="KW-0804">Transcription</keyword>
<dbReference type="PANTHER" id="PTHR30118:SF15">
    <property type="entry name" value="TRANSCRIPTIONAL REGULATORY PROTEIN"/>
    <property type="match status" value="1"/>
</dbReference>
<protein>
    <submittedName>
        <fullName evidence="6">Transcriptional regulator</fullName>
    </submittedName>
</protein>
<dbReference type="GO" id="GO:0003677">
    <property type="term" value="F:DNA binding"/>
    <property type="evidence" value="ECO:0007669"/>
    <property type="project" value="UniProtKB-KW"/>
</dbReference>
<dbReference type="InterPro" id="IPR005119">
    <property type="entry name" value="LysR_subst-bd"/>
</dbReference>
<dbReference type="Pfam" id="PF03466">
    <property type="entry name" value="LysR_substrate"/>
    <property type="match status" value="1"/>
</dbReference>